<evidence type="ECO:0000313" key="4">
    <source>
        <dbReference type="Proteomes" id="UP000562492"/>
    </source>
</evidence>
<organism evidence="3 4">
    <name type="scientific">Comamonas odontotermitis</name>
    <dbReference type="NCBI Taxonomy" id="379895"/>
    <lineage>
        <taxon>Bacteria</taxon>
        <taxon>Pseudomonadati</taxon>
        <taxon>Pseudomonadota</taxon>
        <taxon>Betaproteobacteria</taxon>
        <taxon>Burkholderiales</taxon>
        <taxon>Comamonadaceae</taxon>
        <taxon>Comamonas</taxon>
    </lineage>
</organism>
<dbReference type="InterPro" id="IPR009004">
    <property type="entry name" value="Transposase_Mu_C"/>
</dbReference>
<dbReference type="InterPro" id="IPR015378">
    <property type="entry name" value="Transposase-like_Mu_C"/>
</dbReference>
<keyword evidence="4" id="KW-1185">Reference proteome</keyword>
<sequence>MVLFNQDFMIATCPPVDRAGQRRVHGQRGVKVNDLLYWNPRFAEPHIAGQSLQVRYDPWDASSVYVWANNTWLRAQCRSLLSLGHRSESERMALSEEYRNRSGTKVNDALSAQRLQEFLQTFTPEGALAQAMERHQENRLLYGKLALANVSEVIVPRKPGLLTKAANASVTNEAPPAGNQQRPLARKNAPPQLHQPSELKGTRLTDNTDAAGIQDSTDLFDTF</sequence>
<dbReference type="SUPFAM" id="SSF50610">
    <property type="entry name" value="mu transposase, C-terminal domain"/>
    <property type="match status" value="1"/>
</dbReference>
<evidence type="ECO:0000313" key="3">
    <source>
        <dbReference type="EMBL" id="MBB6579567.1"/>
    </source>
</evidence>
<feature type="compositionally biased region" description="Polar residues" evidence="1">
    <location>
        <begin position="166"/>
        <end position="182"/>
    </location>
</feature>
<dbReference type="Pfam" id="PF09299">
    <property type="entry name" value="Mu-transpos_C"/>
    <property type="match status" value="1"/>
</dbReference>
<proteinExistence type="predicted"/>
<evidence type="ECO:0000256" key="1">
    <source>
        <dbReference type="SAM" id="MobiDB-lite"/>
    </source>
</evidence>
<comment type="caution">
    <text evidence="3">The sequence shown here is derived from an EMBL/GenBank/DDBJ whole genome shotgun (WGS) entry which is preliminary data.</text>
</comment>
<feature type="compositionally biased region" description="Polar residues" evidence="1">
    <location>
        <begin position="204"/>
        <end position="223"/>
    </location>
</feature>
<protein>
    <recommendedName>
        <fullName evidence="2">Transposase-like Mu C-terminal domain-containing protein</fullName>
    </recommendedName>
</protein>
<feature type="region of interest" description="Disordered" evidence="1">
    <location>
        <begin position="166"/>
        <end position="223"/>
    </location>
</feature>
<feature type="domain" description="Transposase-like Mu C-terminal" evidence="2">
    <location>
        <begin position="20"/>
        <end position="70"/>
    </location>
</feature>
<dbReference type="EMBL" id="JACHKZ010000033">
    <property type="protein sequence ID" value="MBB6579567.1"/>
    <property type="molecule type" value="Genomic_DNA"/>
</dbReference>
<accession>A0ABR6RK78</accession>
<dbReference type="Proteomes" id="UP000562492">
    <property type="component" value="Unassembled WGS sequence"/>
</dbReference>
<gene>
    <name evidence="3" type="ORF">HNP33_003681</name>
</gene>
<name>A0ABR6RK78_9BURK</name>
<reference evidence="3 4" key="1">
    <citation type="submission" date="2020-08" db="EMBL/GenBank/DDBJ databases">
        <title>Functional genomics of gut bacteria from endangered species of beetles.</title>
        <authorList>
            <person name="Carlos-Shanley C."/>
        </authorList>
    </citation>
    <scope>NUCLEOTIDE SEQUENCE [LARGE SCALE GENOMIC DNA]</scope>
    <source>
        <strain evidence="3 4">S00124</strain>
    </source>
</reference>
<evidence type="ECO:0000259" key="2">
    <source>
        <dbReference type="Pfam" id="PF09299"/>
    </source>
</evidence>